<evidence type="ECO:0000256" key="5">
    <source>
        <dbReference type="ARBA" id="ARBA00023098"/>
    </source>
</evidence>
<dbReference type="InterPro" id="IPR036736">
    <property type="entry name" value="ACP-like_sf"/>
</dbReference>
<dbReference type="PANTHER" id="PTHR20863:SF76">
    <property type="entry name" value="CARRIER DOMAIN-CONTAINING PROTEIN"/>
    <property type="match status" value="1"/>
</dbReference>
<keyword evidence="3" id="KW-0597">Phosphoprotein</keyword>
<organism evidence="8 9">
    <name type="scientific">Streptomyces noboritoensis</name>
    <dbReference type="NCBI Taxonomy" id="67337"/>
    <lineage>
        <taxon>Bacteria</taxon>
        <taxon>Bacillati</taxon>
        <taxon>Actinomycetota</taxon>
        <taxon>Actinomycetes</taxon>
        <taxon>Kitasatosporales</taxon>
        <taxon>Streptomycetaceae</taxon>
        <taxon>Streptomyces</taxon>
    </lineage>
</organism>
<sequence length="90" mass="9898">MTEPSDMTELVNAIIQQSLKSQRGITANQVLIDDLGFDSLKLFDLIAQLEDAFDITVSLRDVQKVKTVGDLHVYVHTQFHPASPTAATEG</sequence>
<gene>
    <name evidence="8" type="ORF">ACFH04_01765</name>
</gene>
<evidence type="ECO:0000256" key="4">
    <source>
        <dbReference type="ARBA" id="ARBA00022832"/>
    </source>
</evidence>
<protein>
    <submittedName>
        <fullName evidence="8">Acyl carrier protein</fullName>
    </submittedName>
</protein>
<name>A0ABV6TBF8_9ACTN</name>
<proteinExistence type="predicted"/>
<keyword evidence="1" id="KW-0596">Phosphopantetheine</keyword>
<evidence type="ECO:0000313" key="9">
    <source>
        <dbReference type="Proteomes" id="UP001589887"/>
    </source>
</evidence>
<accession>A0ABV6TBF8</accession>
<dbReference type="PROSITE" id="PS50075">
    <property type="entry name" value="CARRIER"/>
    <property type="match status" value="1"/>
</dbReference>
<dbReference type="SUPFAM" id="SSF47336">
    <property type="entry name" value="ACP-like"/>
    <property type="match status" value="1"/>
</dbReference>
<comment type="caution">
    <text evidence="8">The sequence shown here is derived from an EMBL/GenBank/DDBJ whole genome shotgun (WGS) entry which is preliminary data.</text>
</comment>
<evidence type="ECO:0000256" key="3">
    <source>
        <dbReference type="ARBA" id="ARBA00022553"/>
    </source>
</evidence>
<dbReference type="InterPro" id="IPR003231">
    <property type="entry name" value="ACP"/>
</dbReference>
<dbReference type="RefSeq" id="WP_394316314.1">
    <property type="nucleotide sequence ID" value="NZ_JBHMQV010000001.1"/>
</dbReference>
<evidence type="ECO:0000256" key="2">
    <source>
        <dbReference type="ARBA" id="ARBA00022516"/>
    </source>
</evidence>
<keyword evidence="2" id="KW-0444">Lipid biosynthesis</keyword>
<keyword evidence="6" id="KW-0275">Fatty acid biosynthesis</keyword>
<dbReference type="Gene3D" id="1.10.1200.10">
    <property type="entry name" value="ACP-like"/>
    <property type="match status" value="1"/>
</dbReference>
<dbReference type="PANTHER" id="PTHR20863">
    <property type="entry name" value="ACYL CARRIER PROTEIN"/>
    <property type="match status" value="1"/>
</dbReference>
<keyword evidence="9" id="KW-1185">Reference proteome</keyword>
<dbReference type="InterPro" id="IPR009081">
    <property type="entry name" value="PP-bd_ACP"/>
</dbReference>
<dbReference type="Pfam" id="PF00550">
    <property type="entry name" value="PP-binding"/>
    <property type="match status" value="1"/>
</dbReference>
<evidence type="ECO:0000259" key="7">
    <source>
        <dbReference type="PROSITE" id="PS50075"/>
    </source>
</evidence>
<dbReference type="Proteomes" id="UP001589887">
    <property type="component" value="Unassembled WGS sequence"/>
</dbReference>
<reference evidence="8 9" key="1">
    <citation type="submission" date="2024-09" db="EMBL/GenBank/DDBJ databases">
        <authorList>
            <person name="Sun Q."/>
            <person name="Mori K."/>
        </authorList>
    </citation>
    <scope>NUCLEOTIDE SEQUENCE [LARGE SCALE GENOMIC DNA]</scope>
    <source>
        <strain evidence="8 9">JCM 4557</strain>
    </source>
</reference>
<evidence type="ECO:0000256" key="6">
    <source>
        <dbReference type="ARBA" id="ARBA00023160"/>
    </source>
</evidence>
<keyword evidence="5" id="KW-0443">Lipid metabolism</keyword>
<evidence type="ECO:0000256" key="1">
    <source>
        <dbReference type="ARBA" id="ARBA00022450"/>
    </source>
</evidence>
<feature type="domain" description="Carrier" evidence="7">
    <location>
        <begin position="5"/>
        <end position="79"/>
    </location>
</feature>
<evidence type="ECO:0000313" key="8">
    <source>
        <dbReference type="EMBL" id="MFC0842464.1"/>
    </source>
</evidence>
<keyword evidence="4" id="KW-0276">Fatty acid metabolism</keyword>
<dbReference type="EMBL" id="JBHMQV010000001">
    <property type="protein sequence ID" value="MFC0842464.1"/>
    <property type="molecule type" value="Genomic_DNA"/>
</dbReference>